<dbReference type="AlphaFoldDB" id="A0A3L6TIS6"/>
<organism evidence="2 3">
    <name type="scientific">Panicum miliaceum</name>
    <name type="common">Proso millet</name>
    <name type="synonym">Broomcorn millet</name>
    <dbReference type="NCBI Taxonomy" id="4540"/>
    <lineage>
        <taxon>Eukaryota</taxon>
        <taxon>Viridiplantae</taxon>
        <taxon>Streptophyta</taxon>
        <taxon>Embryophyta</taxon>
        <taxon>Tracheophyta</taxon>
        <taxon>Spermatophyta</taxon>
        <taxon>Magnoliopsida</taxon>
        <taxon>Liliopsida</taxon>
        <taxon>Poales</taxon>
        <taxon>Poaceae</taxon>
        <taxon>PACMAD clade</taxon>
        <taxon>Panicoideae</taxon>
        <taxon>Panicodae</taxon>
        <taxon>Paniceae</taxon>
        <taxon>Panicinae</taxon>
        <taxon>Panicum</taxon>
        <taxon>Panicum sect. Panicum</taxon>
    </lineage>
</organism>
<gene>
    <name evidence="2" type="ORF">C2845_PM01G39740</name>
</gene>
<keyword evidence="3" id="KW-1185">Reference proteome</keyword>
<comment type="caution">
    <text evidence="2">The sequence shown here is derived from an EMBL/GenBank/DDBJ whole genome shotgun (WGS) entry which is preliminary data.</text>
</comment>
<dbReference type="EMBL" id="PQIB02000001">
    <property type="protein sequence ID" value="RLN40212.1"/>
    <property type="molecule type" value="Genomic_DNA"/>
</dbReference>
<sequence length="145" mass="15797">MKKLSFQESQEPALRKSENPQTTRGGRDTKIARSTTQEWKCSLLKPFLVSDAAVQSALSQNKLYQSNGISFFLEESNGISYRSESKRPGKPGFKGDCARTSQNAMPSSAEFLGCLELEAGAVGRRVLGGLGSVEVQDPFHSEAHV</sequence>
<dbReference type="Proteomes" id="UP000275267">
    <property type="component" value="Unassembled WGS sequence"/>
</dbReference>
<accession>A0A3L6TIS6</accession>
<feature type="compositionally biased region" description="Polar residues" evidence="1">
    <location>
        <begin position="1"/>
        <end position="10"/>
    </location>
</feature>
<feature type="region of interest" description="Disordered" evidence="1">
    <location>
        <begin position="1"/>
        <end position="33"/>
    </location>
</feature>
<evidence type="ECO:0000313" key="3">
    <source>
        <dbReference type="Proteomes" id="UP000275267"/>
    </source>
</evidence>
<name>A0A3L6TIS6_PANMI</name>
<protein>
    <submittedName>
        <fullName evidence="2">Uncharacterized protein</fullName>
    </submittedName>
</protein>
<evidence type="ECO:0000313" key="2">
    <source>
        <dbReference type="EMBL" id="RLN40212.1"/>
    </source>
</evidence>
<reference evidence="3" key="1">
    <citation type="journal article" date="2019" name="Nat. Commun.">
        <title>The genome of broomcorn millet.</title>
        <authorList>
            <person name="Zou C."/>
            <person name="Miki D."/>
            <person name="Li D."/>
            <person name="Tang Q."/>
            <person name="Xiao L."/>
            <person name="Rajput S."/>
            <person name="Deng P."/>
            <person name="Jia W."/>
            <person name="Huang R."/>
            <person name="Zhang M."/>
            <person name="Sun Y."/>
            <person name="Hu J."/>
            <person name="Fu X."/>
            <person name="Schnable P.S."/>
            <person name="Li F."/>
            <person name="Zhang H."/>
            <person name="Feng B."/>
            <person name="Zhu X."/>
            <person name="Liu R."/>
            <person name="Schnable J.C."/>
            <person name="Zhu J.-K."/>
            <person name="Zhang H."/>
        </authorList>
    </citation>
    <scope>NUCLEOTIDE SEQUENCE [LARGE SCALE GENOMIC DNA]</scope>
</reference>
<proteinExistence type="predicted"/>
<evidence type="ECO:0000256" key="1">
    <source>
        <dbReference type="SAM" id="MobiDB-lite"/>
    </source>
</evidence>
<feature type="region of interest" description="Disordered" evidence="1">
    <location>
        <begin position="81"/>
        <end position="101"/>
    </location>
</feature>